<gene>
    <name evidence="3" type="ORF">EZS28_036534</name>
</gene>
<keyword evidence="2" id="KW-1133">Transmembrane helix</keyword>
<reference evidence="3 4" key="1">
    <citation type="submission" date="2019-03" db="EMBL/GenBank/DDBJ databases">
        <title>Single cell metagenomics reveals metabolic interactions within the superorganism composed of flagellate Streblomastix strix and complex community of Bacteroidetes bacteria on its surface.</title>
        <authorList>
            <person name="Treitli S.C."/>
            <person name="Kolisko M."/>
            <person name="Husnik F."/>
            <person name="Keeling P."/>
            <person name="Hampl V."/>
        </authorList>
    </citation>
    <scope>NUCLEOTIDE SEQUENCE [LARGE SCALE GENOMIC DNA]</scope>
    <source>
        <strain evidence="3">ST1C</strain>
    </source>
</reference>
<dbReference type="AlphaFoldDB" id="A0A5J4UBM6"/>
<sequence length="128" mass="14641">MTEKPSELQPPYATDNLNNTTQGNNAANAVSSENAALRDEIRLLREQNQMLQQERDINWRENQIRIAREETDLLTAQQMLRQQQNITRESDRRLLQQAAEDAGTILAGFVTVGVILAGFAFAFFKRRH</sequence>
<evidence type="ECO:0000313" key="4">
    <source>
        <dbReference type="Proteomes" id="UP000324800"/>
    </source>
</evidence>
<name>A0A5J4UBM6_9EUKA</name>
<keyword evidence="2" id="KW-0812">Transmembrane</keyword>
<dbReference type="Proteomes" id="UP000324800">
    <property type="component" value="Unassembled WGS sequence"/>
</dbReference>
<protein>
    <submittedName>
        <fullName evidence="3">Uncharacterized protein</fullName>
    </submittedName>
</protein>
<evidence type="ECO:0000256" key="1">
    <source>
        <dbReference type="SAM" id="MobiDB-lite"/>
    </source>
</evidence>
<evidence type="ECO:0000313" key="3">
    <source>
        <dbReference type="EMBL" id="KAA6367939.1"/>
    </source>
</evidence>
<accession>A0A5J4UBM6</accession>
<evidence type="ECO:0000256" key="2">
    <source>
        <dbReference type="SAM" id="Phobius"/>
    </source>
</evidence>
<feature type="compositionally biased region" description="Low complexity" evidence="1">
    <location>
        <begin position="14"/>
        <end position="29"/>
    </location>
</feature>
<organism evidence="3 4">
    <name type="scientific">Streblomastix strix</name>
    <dbReference type="NCBI Taxonomy" id="222440"/>
    <lineage>
        <taxon>Eukaryota</taxon>
        <taxon>Metamonada</taxon>
        <taxon>Preaxostyla</taxon>
        <taxon>Oxymonadida</taxon>
        <taxon>Streblomastigidae</taxon>
        <taxon>Streblomastix</taxon>
    </lineage>
</organism>
<keyword evidence="2" id="KW-0472">Membrane</keyword>
<feature type="transmembrane region" description="Helical" evidence="2">
    <location>
        <begin position="102"/>
        <end position="124"/>
    </location>
</feature>
<feature type="region of interest" description="Disordered" evidence="1">
    <location>
        <begin position="1"/>
        <end position="29"/>
    </location>
</feature>
<proteinExistence type="predicted"/>
<dbReference type="EMBL" id="SNRW01017832">
    <property type="protein sequence ID" value="KAA6367939.1"/>
    <property type="molecule type" value="Genomic_DNA"/>
</dbReference>
<comment type="caution">
    <text evidence="3">The sequence shown here is derived from an EMBL/GenBank/DDBJ whole genome shotgun (WGS) entry which is preliminary data.</text>
</comment>